<dbReference type="AlphaFoldDB" id="A0A6H2DIW1"/>
<keyword evidence="2" id="KW-1185">Reference proteome</keyword>
<evidence type="ECO:0000313" key="2">
    <source>
        <dbReference type="Proteomes" id="UP000501600"/>
    </source>
</evidence>
<reference evidence="1 2" key="1">
    <citation type="submission" date="2020-04" db="EMBL/GenBank/DDBJ databases">
        <title>Genome sequence for Sphingorhabdus sp. strain M1.</title>
        <authorList>
            <person name="Park S.-J."/>
        </authorList>
    </citation>
    <scope>NUCLEOTIDE SEQUENCE [LARGE SCALE GENOMIC DNA]</scope>
    <source>
        <strain evidence="1 2">JK6</strain>
    </source>
</reference>
<evidence type="ECO:0000313" key="1">
    <source>
        <dbReference type="EMBL" id="QJB67885.1"/>
    </source>
</evidence>
<dbReference type="KEGG" id="phao:HF685_09355"/>
<dbReference type="RefSeq" id="WP_168817422.1">
    <property type="nucleotide sequence ID" value="NZ_CP051217.1"/>
</dbReference>
<accession>A0A6H2DIW1</accession>
<sequence>MMRNPDPSRFLFGNDASGVTGLWSGILVTKDNQGKFKELNLEITFYHTSISDPVNIWLLDALLVANRGFDPAASVGKPALQFR</sequence>
<protein>
    <submittedName>
        <fullName evidence="1">Uncharacterized protein</fullName>
    </submittedName>
</protein>
<proteinExistence type="predicted"/>
<dbReference type="EMBL" id="CP051217">
    <property type="protein sequence ID" value="QJB67885.1"/>
    <property type="molecule type" value="Genomic_DNA"/>
</dbReference>
<dbReference type="Proteomes" id="UP000501600">
    <property type="component" value="Chromosome"/>
</dbReference>
<organism evidence="1 2">
    <name type="scientific">Parasphingorhabdus halotolerans</name>
    <dbReference type="NCBI Taxonomy" id="2725558"/>
    <lineage>
        <taxon>Bacteria</taxon>
        <taxon>Pseudomonadati</taxon>
        <taxon>Pseudomonadota</taxon>
        <taxon>Alphaproteobacteria</taxon>
        <taxon>Sphingomonadales</taxon>
        <taxon>Sphingomonadaceae</taxon>
        <taxon>Parasphingorhabdus</taxon>
    </lineage>
</organism>
<gene>
    <name evidence="1" type="ORF">HF685_09355</name>
</gene>
<name>A0A6H2DIW1_9SPHN</name>